<dbReference type="InterPro" id="IPR015813">
    <property type="entry name" value="Pyrv/PenolPyrv_kinase-like_dom"/>
</dbReference>
<dbReference type="RefSeq" id="WP_212610132.1">
    <property type="nucleotide sequence ID" value="NZ_CP073910.1"/>
</dbReference>
<dbReference type="KEGG" id="spph:KFK14_05215"/>
<reference evidence="1" key="1">
    <citation type="submission" date="2021-04" db="EMBL/GenBank/DDBJ databases">
        <title>Isolation of p-tert-butylphenol degrading bacteria Sphingobium phenoxybenzoativorans Tas13 from active sludge.</title>
        <authorList>
            <person name="Li Y."/>
        </authorList>
    </citation>
    <scope>NUCLEOTIDE SEQUENCE</scope>
    <source>
        <strain evidence="1">Tas13</strain>
    </source>
</reference>
<dbReference type="EMBL" id="CP073910">
    <property type="protein sequence ID" value="QUT06841.1"/>
    <property type="molecule type" value="Genomic_DNA"/>
</dbReference>
<dbReference type="SUPFAM" id="SSF51621">
    <property type="entry name" value="Phosphoenolpyruvate/pyruvate domain"/>
    <property type="match status" value="1"/>
</dbReference>
<organism evidence="1 2">
    <name type="scientific">Sphingobium phenoxybenzoativorans</name>
    <dbReference type="NCBI Taxonomy" id="1592790"/>
    <lineage>
        <taxon>Bacteria</taxon>
        <taxon>Pseudomonadati</taxon>
        <taxon>Pseudomonadota</taxon>
        <taxon>Alphaproteobacteria</taxon>
        <taxon>Sphingomonadales</taxon>
        <taxon>Sphingomonadaceae</taxon>
        <taxon>Sphingobium</taxon>
    </lineage>
</organism>
<protein>
    <submittedName>
        <fullName evidence="1">Uncharacterized protein</fullName>
    </submittedName>
</protein>
<evidence type="ECO:0000313" key="1">
    <source>
        <dbReference type="EMBL" id="QUT06841.1"/>
    </source>
</evidence>
<sequence length="123" mass="13100">MREADGRYIPPLEKVRSPTLLAAHAASILAIETVYPRIEEVEGLAGYVAPASGDRFTGMMAIDLAQVAAINMGFALRNVELCPVRALMVAFAANAVAGALKLDGKMIDQPHLVLAQRILDQAS</sequence>
<dbReference type="Gene3D" id="3.20.20.60">
    <property type="entry name" value="Phosphoenolpyruvate-binding domains"/>
    <property type="match status" value="1"/>
</dbReference>
<dbReference type="InterPro" id="IPR040442">
    <property type="entry name" value="Pyrv_kinase-like_dom_sf"/>
</dbReference>
<evidence type="ECO:0000313" key="2">
    <source>
        <dbReference type="Proteomes" id="UP000681425"/>
    </source>
</evidence>
<gene>
    <name evidence="1" type="ORF">KFK14_05215</name>
</gene>
<dbReference type="GO" id="GO:0003824">
    <property type="term" value="F:catalytic activity"/>
    <property type="evidence" value="ECO:0007669"/>
    <property type="project" value="InterPro"/>
</dbReference>
<name>A0A975K8M9_9SPHN</name>
<accession>A0A975K8M9</accession>
<dbReference type="AlphaFoldDB" id="A0A975K8M9"/>
<keyword evidence="2" id="KW-1185">Reference proteome</keyword>
<dbReference type="Proteomes" id="UP000681425">
    <property type="component" value="Chromosome"/>
</dbReference>
<proteinExistence type="predicted"/>